<protein>
    <submittedName>
        <fullName evidence="13">TonB-dependent receptor</fullName>
    </submittedName>
</protein>
<reference evidence="13 14" key="1">
    <citation type="submission" date="2011-02" db="EMBL/GenBank/DDBJ databases">
        <authorList>
            <person name="Weinstock G."/>
            <person name="Sodergren E."/>
            <person name="Clifton S."/>
            <person name="Fulton L."/>
            <person name="Fulton B."/>
            <person name="Courtney L."/>
            <person name="Fronick C."/>
            <person name="Harrison M."/>
            <person name="Strong C."/>
            <person name="Farmer C."/>
            <person name="Delahaunty K."/>
            <person name="Markovic C."/>
            <person name="Hall O."/>
            <person name="Minx P."/>
            <person name="Tomlinson C."/>
            <person name="Mitreva M."/>
            <person name="Hou S."/>
            <person name="Chen J."/>
            <person name="Wollam A."/>
            <person name="Pepin K.H."/>
            <person name="Johnson M."/>
            <person name="Bhonagiri V."/>
            <person name="Zhang X."/>
            <person name="Suruliraj S."/>
            <person name="Warren W."/>
            <person name="Chinwalla A."/>
            <person name="Mardis E.R."/>
            <person name="Wilson R.K."/>
        </authorList>
    </citation>
    <scope>NUCLEOTIDE SEQUENCE [LARGE SCALE GENOMIC DNA]</scope>
    <source>
        <strain evidence="13 14">YIT 12056</strain>
    </source>
</reference>
<dbReference type="InterPro" id="IPR023996">
    <property type="entry name" value="TonB-dep_OMP_SusC/RagA"/>
</dbReference>
<evidence type="ECO:0000256" key="6">
    <source>
        <dbReference type="ARBA" id="ARBA00023136"/>
    </source>
</evidence>
<dbReference type="InterPro" id="IPR000531">
    <property type="entry name" value="Beta-barrel_TonB"/>
</dbReference>
<dbReference type="Proteomes" id="UP000010321">
    <property type="component" value="Unassembled WGS sequence"/>
</dbReference>
<comment type="subcellular location">
    <subcellularLocation>
        <location evidence="1 8">Cell outer membrane</location>
        <topology evidence="1 8">Multi-pass membrane protein</topology>
    </subcellularLocation>
</comment>
<evidence type="ECO:0000256" key="9">
    <source>
        <dbReference type="RuleBase" id="RU003357"/>
    </source>
</evidence>
<keyword evidence="2 8" id="KW-0813">Transport</keyword>
<dbReference type="GeneID" id="61677610"/>
<comment type="similarity">
    <text evidence="8 9">Belongs to the TonB-dependent receptor family.</text>
</comment>
<evidence type="ECO:0000259" key="11">
    <source>
        <dbReference type="Pfam" id="PF00593"/>
    </source>
</evidence>
<dbReference type="InterPro" id="IPR039426">
    <property type="entry name" value="TonB-dep_rcpt-like"/>
</dbReference>
<keyword evidence="6 8" id="KW-0472">Membrane</keyword>
<dbReference type="PROSITE" id="PS52016">
    <property type="entry name" value="TONB_DEPENDENT_REC_3"/>
    <property type="match status" value="1"/>
</dbReference>
<keyword evidence="3 8" id="KW-1134">Transmembrane beta strand</keyword>
<comment type="caution">
    <text evidence="13">The sequence shown here is derived from an EMBL/GenBank/DDBJ whole genome shotgun (WGS) entry which is preliminary data.</text>
</comment>
<accession>A0ABP2KR74</accession>
<evidence type="ECO:0000256" key="4">
    <source>
        <dbReference type="ARBA" id="ARBA00022692"/>
    </source>
</evidence>
<dbReference type="InterPro" id="IPR023997">
    <property type="entry name" value="TonB-dep_OMP_SusC/RagA_CS"/>
</dbReference>
<feature type="domain" description="TonB-dependent receptor-like beta-barrel" evidence="11">
    <location>
        <begin position="487"/>
        <end position="922"/>
    </location>
</feature>
<dbReference type="Gene3D" id="2.170.130.10">
    <property type="entry name" value="TonB-dependent receptor, plug domain"/>
    <property type="match status" value="1"/>
</dbReference>
<dbReference type="RefSeq" id="WP_009121813.1">
    <property type="nucleotide sequence ID" value="NZ_FQWK01000007.1"/>
</dbReference>
<keyword evidence="10" id="KW-1133">Transmembrane helix</keyword>
<dbReference type="NCBIfam" id="TIGR04057">
    <property type="entry name" value="SusC_RagA_signa"/>
    <property type="match status" value="1"/>
</dbReference>
<evidence type="ECO:0000256" key="7">
    <source>
        <dbReference type="ARBA" id="ARBA00023237"/>
    </source>
</evidence>
<dbReference type="Pfam" id="PF07715">
    <property type="entry name" value="Plug"/>
    <property type="match status" value="1"/>
</dbReference>
<dbReference type="NCBIfam" id="TIGR04056">
    <property type="entry name" value="OMP_RagA_SusC"/>
    <property type="match status" value="1"/>
</dbReference>
<evidence type="ECO:0000259" key="12">
    <source>
        <dbReference type="Pfam" id="PF07715"/>
    </source>
</evidence>
<dbReference type="SUPFAM" id="SSF49464">
    <property type="entry name" value="Carboxypeptidase regulatory domain-like"/>
    <property type="match status" value="1"/>
</dbReference>
<dbReference type="Gene3D" id="2.40.170.20">
    <property type="entry name" value="TonB-dependent receptor, beta-barrel domain"/>
    <property type="match status" value="1"/>
</dbReference>
<keyword evidence="5 9" id="KW-0798">TonB box</keyword>
<dbReference type="Pfam" id="PF13715">
    <property type="entry name" value="CarbopepD_reg_2"/>
    <property type="match status" value="1"/>
</dbReference>
<gene>
    <name evidence="13" type="ORF">HMPREF9445_01677</name>
</gene>
<sequence>MNGEHKRSSADVMVTQTTLIKRLFILSVTGLMLMCGGCFSGMSVYAQNATSSNAQHAKKISGVVIDSNGEPIIGAAVLVQGTSVGVATDVDGKFSLDVPSNGKTLVVSYIGYDNQEVPITSSSQYKITLSGTNYALDEVVVTALGMKREKKALGYSVQDVKGDALIENRTANIATSLNGKVAGMNISATSIPGGSNRIVIRGNNSISGNNMPLVVVDGVPFDNTQGVDDATTNSWGTGFSDTGDGLSMLNPDDVESISVLKGPSATALYGSRGGNGVILVTTKKGQGGKTLVSYNSNFTFENVMIQPEFQNEYGQGTGGAFDITSRNSWGPKMGTVVTDWTGQTRPLEAKNNDFSDFMNTGTSWTNSVDVTGSAAKMNYRVGLSNTTRKGVIPNNSLSKNNFSVRAGGEIIKNLTLDAKVNYTYQKGKGRPEFSASGFNPIFALIYTPRSINLHEMKNIFDEEGNILDWYSKPLTVVNNPYAATSLTGNQDVTNRVNGFASLTYDISSWLKAMVRFGGDTYGKKTEKWIRHGLISSSGYSDGRFSTGQYNMTEYNVDFLVTAQKDNIADSKFSGSLSVGGNKMNRKYNTFVATAEGLNIPELYTIQNGISQTTSTYNSQKEVQSLYALGQLSWDNYLFFDVTVRNDWSSTLPKNNRSFLYPSFSLGWAVTDMLTKFKVNVPEWISFGKLRASYAEAGNDTDPYQLLSVLSTVSNMAGGQMGVAEPSTKTNANLKPEIIKSMEFGADVRFFDNRLGFDVTYYDKRAYNQIISMPSSITSGYSAKYINAGRVDNWGWELQVNAVPVRTKDWDWNVWVNFAKNSSKIVELTEGVESITLAQPMGQNCYVRATVGEPYGQIYTNGFKYDDNGNRLVGDDGKYIVDNTLRVSGNMNPDWTAGIGSTLRWKNLSFGFLIDVRYGGDVYLQSMMRLQSNGQTKETVAGREEYYTTGKGLISQGVNVNTGLPNTVELDPTTYWGQFYGNIGNYIYDTTNVRLRELNLTWTLPDKWFAKTIIRGLKLSAVANNVCFLYNNLPGFDPECTYSTGNGQGIETASLPSTRSFGFNLNVTF</sequence>
<evidence type="ECO:0000256" key="3">
    <source>
        <dbReference type="ARBA" id="ARBA00022452"/>
    </source>
</evidence>
<name>A0ABP2KR74_9BACE</name>
<evidence type="ECO:0000256" key="1">
    <source>
        <dbReference type="ARBA" id="ARBA00004571"/>
    </source>
</evidence>
<evidence type="ECO:0000256" key="10">
    <source>
        <dbReference type="SAM" id="Phobius"/>
    </source>
</evidence>
<evidence type="ECO:0000256" key="5">
    <source>
        <dbReference type="ARBA" id="ARBA00023077"/>
    </source>
</evidence>
<dbReference type="InterPro" id="IPR008969">
    <property type="entry name" value="CarboxyPept-like_regulatory"/>
</dbReference>
<dbReference type="SUPFAM" id="SSF56935">
    <property type="entry name" value="Porins"/>
    <property type="match status" value="1"/>
</dbReference>
<evidence type="ECO:0000256" key="2">
    <source>
        <dbReference type="ARBA" id="ARBA00022448"/>
    </source>
</evidence>
<evidence type="ECO:0000313" key="14">
    <source>
        <dbReference type="Proteomes" id="UP000010321"/>
    </source>
</evidence>
<dbReference type="InterPro" id="IPR037066">
    <property type="entry name" value="Plug_dom_sf"/>
</dbReference>
<keyword evidence="14" id="KW-1185">Reference proteome</keyword>
<keyword evidence="4 8" id="KW-0812">Transmembrane</keyword>
<dbReference type="EMBL" id="AFBM01000017">
    <property type="protein sequence ID" value="EGF51860.1"/>
    <property type="molecule type" value="Genomic_DNA"/>
</dbReference>
<keyword evidence="13" id="KW-0675">Receptor</keyword>
<dbReference type="Pfam" id="PF00593">
    <property type="entry name" value="TonB_dep_Rec_b-barrel"/>
    <property type="match status" value="1"/>
</dbReference>
<evidence type="ECO:0000256" key="8">
    <source>
        <dbReference type="PROSITE-ProRule" id="PRU01360"/>
    </source>
</evidence>
<organism evidence="13 14">
    <name type="scientific">Bacteroides clarus YIT 12056</name>
    <dbReference type="NCBI Taxonomy" id="762984"/>
    <lineage>
        <taxon>Bacteria</taxon>
        <taxon>Pseudomonadati</taxon>
        <taxon>Bacteroidota</taxon>
        <taxon>Bacteroidia</taxon>
        <taxon>Bacteroidales</taxon>
        <taxon>Bacteroidaceae</taxon>
        <taxon>Bacteroides</taxon>
    </lineage>
</organism>
<dbReference type="InterPro" id="IPR036942">
    <property type="entry name" value="Beta-barrel_TonB_sf"/>
</dbReference>
<dbReference type="Gene3D" id="2.60.40.1120">
    <property type="entry name" value="Carboxypeptidase-like, regulatory domain"/>
    <property type="match status" value="1"/>
</dbReference>
<keyword evidence="7 8" id="KW-0998">Cell outer membrane</keyword>
<feature type="domain" description="TonB-dependent receptor plug" evidence="12">
    <location>
        <begin position="151"/>
        <end position="277"/>
    </location>
</feature>
<dbReference type="InterPro" id="IPR012910">
    <property type="entry name" value="Plug_dom"/>
</dbReference>
<evidence type="ECO:0000313" key="13">
    <source>
        <dbReference type="EMBL" id="EGF51860.1"/>
    </source>
</evidence>
<proteinExistence type="inferred from homology"/>
<feature type="transmembrane region" description="Helical" evidence="10">
    <location>
        <begin position="23"/>
        <end position="46"/>
    </location>
</feature>